<feature type="transmembrane region" description="Helical" evidence="1">
    <location>
        <begin position="370"/>
        <end position="387"/>
    </location>
</feature>
<feature type="transmembrane region" description="Helical" evidence="1">
    <location>
        <begin position="506"/>
        <end position="531"/>
    </location>
</feature>
<feature type="transmembrane region" description="Helical" evidence="1">
    <location>
        <begin position="281"/>
        <end position="301"/>
    </location>
</feature>
<dbReference type="RefSeq" id="WP_009072737.1">
    <property type="nucleotide sequence ID" value="NZ_JH597768.1"/>
</dbReference>
<dbReference type="eggNOG" id="arCOG01808">
    <property type="taxonomic scope" value="Archaea"/>
</dbReference>
<dbReference type="HOGENOM" id="CLU_440511_0_0_2"/>
<reference evidence="2 3" key="1">
    <citation type="submission" date="2012-01" db="EMBL/GenBank/DDBJ databases">
        <title>Improved High-Quality Draft sequence of Metallosphaera yellowstonensis MK1.</title>
        <authorList>
            <consortium name="US DOE Joint Genome Institute"/>
            <person name="Lucas S."/>
            <person name="Han J."/>
            <person name="Cheng J.-F."/>
            <person name="Goodwin L."/>
            <person name="Pitluck S."/>
            <person name="Peters L."/>
            <person name="Teshima H."/>
            <person name="Detter J.C."/>
            <person name="Han C."/>
            <person name="Tapia R."/>
            <person name="Land M."/>
            <person name="Hauser L."/>
            <person name="Kyrpides N."/>
            <person name="Kozubal M."/>
            <person name="Macur R.E."/>
            <person name="Jay Z."/>
            <person name="Inskeep W."/>
            <person name="Woyke T."/>
        </authorList>
    </citation>
    <scope>NUCLEOTIDE SEQUENCE [LARGE SCALE GENOMIC DNA]</scope>
    <source>
        <strain evidence="2 3">MK1</strain>
    </source>
</reference>
<dbReference type="STRING" id="671065.MetMK1DRAFT_00018280"/>
<evidence type="ECO:0000256" key="1">
    <source>
        <dbReference type="SAM" id="Phobius"/>
    </source>
</evidence>
<evidence type="ECO:0000313" key="2">
    <source>
        <dbReference type="EMBL" id="EHP69082.1"/>
    </source>
</evidence>
<keyword evidence="3" id="KW-1185">Reference proteome</keyword>
<dbReference type="Proteomes" id="UP000003980">
    <property type="component" value="Unassembled WGS sequence"/>
</dbReference>
<dbReference type="InterPro" id="IPR056569">
    <property type="entry name" value="ArlJ-like"/>
</dbReference>
<gene>
    <name evidence="2" type="ORF">MetMK1DRAFT_00018280</name>
</gene>
<sequence>MSKTQQRKVNLKAKPKQKKDLNSRDLNYILLLSVASISTVLLVLSFLVQSQYRELLLSVFLPLTVYSWPPAIHRLSKRTWTFEELMERLVVSSKVLESPASWSRETANNTLYGYTAAAVIGLALYYLMGSYLYSPLGGLLVLFTYFLPWLRTFDNRTSLQRRVEMELPIISLMMWGLSEIGYDVMRMVETLKEETEALKAIPRELAKIYRDFTVFNLPPDQAVLKETEDHPSKLFERLLGGAVIISSIGGEISVHLSRVTTEVLQWLKESWDRYGRSVSNLGELSLLFLLMIPLLAIWFAIVQGNVQYGTDMIVYFLVPLIGVSLYIYVAFQAPLDTVPVKGNPKLGGVGLAVGIIVDVIYYLITRSLPMWLAVLIPTAAFSLLYGYRVQRALVRKSEVESKMALLVRAVGEHVRTTGDNLYTALSKLKGNKNFGGELNRIIERYLLLSAVSDTPVPEMDSWVGKSIFEIMVKTDKEGVLRYEILRKLSEFADSYYDAVSTKRRSLYMFLGSSIAAPVILVAMIALTFLIMNSIAGLANVPPLQQTPGVQFPPQLQGFLQFFSVFQNIGQTIQGTIPAMELAIVEIGIIYGLLLAKGYDGTNQNTFRIFQQLMVSGVSVFLLHFVITHISLSV</sequence>
<dbReference type="EMBL" id="JH597768">
    <property type="protein sequence ID" value="EHP69082.1"/>
    <property type="molecule type" value="Genomic_DNA"/>
</dbReference>
<dbReference type="PANTHER" id="PTHR35402:SF1">
    <property type="entry name" value="TYPE II SECRETION SYSTEM PROTEIN GSPF DOMAIN-CONTAINING PROTEIN"/>
    <property type="match status" value="1"/>
</dbReference>
<accession>H2C5K5</accession>
<dbReference type="PANTHER" id="PTHR35402">
    <property type="entry name" value="INTEGRAL MEMBRANE PROTEIN-RELATED"/>
    <property type="match status" value="1"/>
</dbReference>
<keyword evidence="1" id="KW-1133">Transmembrane helix</keyword>
<keyword evidence="1" id="KW-0812">Transmembrane</keyword>
<evidence type="ECO:0000313" key="3">
    <source>
        <dbReference type="Proteomes" id="UP000003980"/>
    </source>
</evidence>
<keyword evidence="1" id="KW-0472">Membrane</keyword>
<name>H2C5K5_9CREN</name>
<proteinExistence type="predicted"/>
<feature type="transmembrane region" description="Helical" evidence="1">
    <location>
        <begin position="608"/>
        <end position="631"/>
    </location>
</feature>
<organism evidence="2 3">
    <name type="scientific">Metallosphaera yellowstonensis MK1</name>
    <dbReference type="NCBI Taxonomy" id="671065"/>
    <lineage>
        <taxon>Archaea</taxon>
        <taxon>Thermoproteota</taxon>
        <taxon>Thermoprotei</taxon>
        <taxon>Sulfolobales</taxon>
        <taxon>Sulfolobaceae</taxon>
        <taxon>Metallosphaera</taxon>
    </lineage>
</organism>
<feature type="transmembrane region" description="Helical" evidence="1">
    <location>
        <begin position="26"/>
        <end position="49"/>
    </location>
</feature>
<feature type="transmembrane region" description="Helical" evidence="1">
    <location>
        <begin position="134"/>
        <end position="153"/>
    </location>
</feature>
<dbReference type="AlphaFoldDB" id="H2C5K5"/>
<feature type="transmembrane region" description="Helical" evidence="1">
    <location>
        <begin position="346"/>
        <end position="364"/>
    </location>
</feature>
<evidence type="ECO:0008006" key="4">
    <source>
        <dbReference type="Google" id="ProtNLM"/>
    </source>
</evidence>
<protein>
    <recommendedName>
        <fullName evidence="4">Archaeal flagella assembly protein J</fullName>
    </recommendedName>
</protein>
<feature type="transmembrane region" description="Helical" evidence="1">
    <location>
        <begin position="313"/>
        <end position="334"/>
    </location>
</feature>